<name>A0AAE1UBD0_9EUCA</name>
<accession>A0AAE1UBD0</accession>
<keyword evidence="2" id="KW-1185">Reference proteome</keyword>
<dbReference type="AlphaFoldDB" id="A0AAE1UBD0"/>
<protein>
    <submittedName>
        <fullName evidence="1">Uncharacterized protein</fullName>
    </submittedName>
</protein>
<evidence type="ECO:0000313" key="2">
    <source>
        <dbReference type="Proteomes" id="UP001292094"/>
    </source>
</evidence>
<dbReference type="EMBL" id="JAWZYT010001408">
    <property type="protein sequence ID" value="KAK4312514.1"/>
    <property type="molecule type" value="Genomic_DNA"/>
</dbReference>
<comment type="caution">
    <text evidence="1">The sequence shown here is derived from an EMBL/GenBank/DDBJ whole genome shotgun (WGS) entry which is preliminary data.</text>
</comment>
<evidence type="ECO:0000313" key="1">
    <source>
        <dbReference type="EMBL" id="KAK4312514.1"/>
    </source>
</evidence>
<gene>
    <name evidence="1" type="ORF">Pmani_016106</name>
</gene>
<dbReference type="Proteomes" id="UP001292094">
    <property type="component" value="Unassembled WGS sequence"/>
</dbReference>
<sequence length="79" mass="8747">MHPDQPQHPNLAAITPRTAELSRVGWLVDDFLRALSGGRWVDVPPSVCENAEALISVICRHGDPFFGVQFQHDSSNLIL</sequence>
<proteinExistence type="predicted"/>
<organism evidence="1 2">
    <name type="scientific">Petrolisthes manimaculis</name>
    <dbReference type="NCBI Taxonomy" id="1843537"/>
    <lineage>
        <taxon>Eukaryota</taxon>
        <taxon>Metazoa</taxon>
        <taxon>Ecdysozoa</taxon>
        <taxon>Arthropoda</taxon>
        <taxon>Crustacea</taxon>
        <taxon>Multicrustacea</taxon>
        <taxon>Malacostraca</taxon>
        <taxon>Eumalacostraca</taxon>
        <taxon>Eucarida</taxon>
        <taxon>Decapoda</taxon>
        <taxon>Pleocyemata</taxon>
        <taxon>Anomura</taxon>
        <taxon>Galatheoidea</taxon>
        <taxon>Porcellanidae</taxon>
        <taxon>Petrolisthes</taxon>
    </lineage>
</organism>
<reference evidence="1" key="1">
    <citation type="submission" date="2023-11" db="EMBL/GenBank/DDBJ databases">
        <title>Genome assemblies of two species of porcelain crab, Petrolisthes cinctipes and Petrolisthes manimaculis (Anomura: Porcellanidae).</title>
        <authorList>
            <person name="Angst P."/>
        </authorList>
    </citation>
    <scope>NUCLEOTIDE SEQUENCE</scope>
    <source>
        <strain evidence="1">PB745_02</strain>
        <tissue evidence="1">Gill</tissue>
    </source>
</reference>